<dbReference type="SUPFAM" id="SSF51338">
    <property type="entry name" value="Composite domain of metallo-dependent hydrolases"/>
    <property type="match status" value="1"/>
</dbReference>
<dbReference type="Gene3D" id="2.30.40.10">
    <property type="entry name" value="Urease, subunit C, domain 1"/>
    <property type="match status" value="1"/>
</dbReference>
<dbReference type="InterPro" id="IPR032466">
    <property type="entry name" value="Metal_Hydrolase"/>
</dbReference>
<feature type="non-terminal residue" evidence="2">
    <location>
        <position position="520"/>
    </location>
</feature>
<dbReference type="InterPro" id="IPR011059">
    <property type="entry name" value="Metal-dep_hydrolase_composite"/>
</dbReference>
<dbReference type="Gene3D" id="3.10.310.70">
    <property type="match status" value="1"/>
</dbReference>
<proteinExistence type="predicted"/>
<dbReference type="SUPFAM" id="SSF51556">
    <property type="entry name" value="Metallo-dependent hydrolases"/>
    <property type="match status" value="1"/>
</dbReference>
<dbReference type="Pfam" id="PF07969">
    <property type="entry name" value="Amidohydro_3"/>
    <property type="match status" value="1"/>
</dbReference>
<dbReference type="PANTHER" id="PTHR22642:SF2">
    <property type="entry name" value="PROTEIN LONG AFTER FAR-RED 3"/>
    <property type="match status" value="1"/>
</dbReference>
<evidence type="ECO:0000259" key="1">
    <source>
        <dbReference type="Pfam" id="PF07969"/>
    </source>
</evidence>
<reference evidence="2" key="1">
    <citation type="submission" date="2018-05" db="EMBL/GenBank/DDBJ databases">
        <authorList>
            <person name="Lanie J.A."/>
            <person name="Ng W.-L."/>
            <person name="Kazmierczak K.M."/>
            <person name="Andrzejewski T.M."/>
            <person name="Davidsen T.M."/>
            <person name="Wayne K.J."/>
            <person name="Tettelin H."/>
            <person name="Glass J.I."/>
            <person name="Rusch D."/>
            <person name="Podicherti R."/>
            <person name="Tsui H.-C.T."/>
            <person name="Winkler M.E."/>
        </authorList>
    </citation>
    <scope>NUCLEOTIDE SEQUENCE</scope>
</reference>
<dbReference type="InterPro" id="IPR013108">
    <property type="entry name" value="Amidohydro_3"/>
</dbReference>
<gene>
    <name evidence="2" type="ORF">METZ01_LOCUS119364</name>
</gene>
<dbReference type="EMBL" id="UINC01015872">
    <property type="protein sequence ID" value="SVA66510.1"/>
    <property type="molecule type" value="Genomic_DNA"/>
</dbReference>
<accession>A0A381XPD2</accession>
<dbReference type="CDD" id="cd01300">
    <property type="entry name" value="YtcJ_like"/>
    <property type="match status" value="1"/>
</dbReference>
<feature type="domain" description="Amidohydrolase 3" evidence="1">
    <location>
        <begin position="68"/>
        <end position="519"/>
    </location>
</feature>
<sequence>MLIASGLELEAKSSITGDQSADVIFIGDHIITVDSASVDVTAVAVAGQEIIATGSAEEILKLKKSSTRVIELGENALVPGFIDAHGHMTAVAKLTEVIDLAPPPVGYVESINDIVALVESTIEQQQLAPGTWVLGFGYDDSLLKERRHPNRNDLDQASLDHPIMLTHASGHLATVNSAALKESNIDKYTKNPPGGVIRRISDTGEPNGVMEETAMGLFPRNMLTPIEDSKFENLVRQAIQRYVSYGITTIQDGGANMPDIEKLRVVAKNKPYIADVVVFPWSNYFDDNQLLSIEAESSYTDGLRLGGVKFGLDGSPQGRTAFLSEPYNEGPPGTASDYRAYPIFPAEQFNPKMAQLLERGTPTLVHANGDGAIDMLIDGVAAALKNKEISDHRTVIIHAQLMRRDQLKQTKKLGLIPSYYSAHPFFWGDWHRRSFGEERAAFISPAAETARMQIPFTIHNDAPIVPPDMMRLMWVAVNRKTRSDFVLGPDQRLTPMQALHAITLGAAYQYFEEDKKGSIT</sequence>
<dbReference type="PANTHER" id="PTHR22642">
    <property type="entry name" value="IMIDAZOLONEPROPIONASE"/>
    <property type="match status" value="1"/>
</dbReference>
<protein>
    <recommendedName>
        <fullName evidence="1">Amidohydrolase 3 domain-containing protein</fullName>
    </recommendedName>
</protein>
<dbReference type="GO" id="GO:0016810">
    <property type="term" value="F:hydrolase activity, acting on carbon-nitrogen (but not peptide) bonds"/>
    <property type="evidence" value="ECO:0007669"/>
    <property type="project" value="InterPro"/>
</dbReference>
<dbReference type="InterPro" id="IPR033932">
    <property type="entry name" value="YtcJ-like"/>
</dbReference>
<name>A0A381XPD2_9ZZZZ</name>
<evidence type="ECO:0000313" key="2">
    <source>
        <dbReference type="EMBL" id="SVA66510.1"/>
    </source>
</evidence>
<dbReference type="AlphaFoldDB" id="A0A381XPD2"/>
<organism evidence="2">
    <name type="scientific">marine metagenome</name>
    <dbReference type="NCBI Taxonomy" id="408172"/>
    <lineage>
        <taxon>unclassified sequences</taxon>
        <taxon>metagenomes</taxon>
        <taxon>ecological metagenomes</taxon>
    </lineage>
</organism>
<dbReference type="Gene3D" id="3.20.20.140">
    <property type="entry name" value="Metal-dependent hydrolases"/>
    <property type="match status" value="1"/>
</dbReference>